<evidence type="ECO:0000313" key="3">
    <source>
        <dbReference type="Proteomes" id="UP000186817"/>
    </source>
</evidence>
<feature type="region of interest" description="Disordered" evidence="1">
    <location>
        <begin position="1"/>
        <end position="26"/>
    </location>
</feature>
<comment type="caution">
    <text evidence="2">The sequence shown here is derived from an EMBL/GenBank/DDBJ whole genome shotgun (WGS) entry which is preliminary data.</text>
</comment>
<accession>A0A1Q9E7H2</accession>
<feature type="compositionally biased region" description="Basic and acidic residues" evidence="1">
    <location>
        <begin position="673"/>
        <end position="683"/>
    </location>
</feature>
<protein>
    <submittedName>
        <fullName evidence="2">Uncharacterized protein</fullName>
    </submittedName>
</protein>
<feature type="compositionally biased region" description="Low complexity" evidence="1">
    <location>
        <begin position="164"/>
        <end position="184"/>
    </location>
</feature>
<feature type="compositionally biased region" description="Basic and acidic residues" evidence="1">
    <location>
        <begin position="295"/>
        <end position="401"/>
    </location>
</feature>
<keyword evidence="3" id="KW-1185">Reference proteome</keyword>
<feature type="region of interest" description="Disordered" evidence="1">
    <location>
        <begin position="565"/>
        <end position="588"/>
    </location>
</feature>
<feature type="region of interest" description="Disordered" evidence="1">
    <location>
        <begin position="38"/>
        <end position="401"/>
    </location>
</feature>
<evidence type="ECO:0000256" key="1">
    <source>
        <dbReference type="SAM" id="MobiDB-lite"/>
    </source>
</evidence>
<reference evidence="2 3" key="1">
    <citation type="submission" date="2016-02" db="EMBL/GenBank/DDBJ databases">
        <title>Genome analysis of coral dinoflagellate symbionts highlights evolutionary adaptations to a symbiotic lifestyle.</title>
        <authorList>
            <person name="Aranda M."/>
            <person name="Li Y."/>
            <person name="Liew Y.J."/>
            <person name="Baumgarten S."/>
            <person name="Simakov O."/>
            <person name="Wilson M."/>
            <person name="Piel J."/>
            <person name="Ashoor H."/>
            <person name="Bougouffa S."/>
            <person name="Bajic V.B."/>
            <person name="Ryu T."/>
            <person name="Ravasi T."/>
            <person name="Bayer T."/>
            <person name="Micklem G."/>
            <person name="Kim H."/>
            <person name="Bhak J."/>
            <person name="Lajeunesse T.C."/>
            <person name="Voolstra C.R."/>
        </authorList>
    </citation>
    <scope>NUCLEOTIDE SEQUENCE [LARGE SCALE GENOMIC DNA]</scope>
    <source>
        <strain evidence="2 3">CCMP2467</strain>
    </source>
</reference>
<feature type="compositionally biased region" description="Basic residues" evidence="1">
    <location>
        <begin position="577"/>
        <end position="588"/>
    </location>
</feature>
<dbReference type="AlphaFoldDB" id="A0A1Q9E7H2"/>
<proteinExistence type="predicted"/>
<feature type="compositionally biased region" description="Basic and acidic residues" evidence="1">
    <location>
        <begin position="257"/>
        <end position="269"/>
    </location>
</feature>
<name>A0A1Q9E7H2_SYMMI</name>
<organism evidence="2 3">
    <name type="scientific">Symbiodinium microadriaticum</name>
    <name type="common">Dinoflagellate</name>
    <name type="synonym">Zooxanthella microadriatica</name>
    <dbReference type="NCBI Taxonomy" id="2951"/>
    <lineage>
        <taxon>Eukaryota</taxon>
        <taxon>Sar</taxon>
        <taxon>Alveolata</taxon>
        <taxon>Dinophyceae</taxon>
        <taxon>Suessiales</taxon>
        <taxon>Symbiodiniaceae</taxon>
        <taxon>Symbiodinium</taxon>
    </lineage>
</organism>
<dbReference type="EMBL" id="LSRX01000238">
    <property type="protein sequence ID" value="OLQ03362.1"/>
    <property type="molecule type" value="Genomic_DNA"/>
</dbReference>
<feature type="compositionally biased region" description="Basic residues" evidence="1">
    <location>
        <begin position="1"/>
        <end position="10"/>
    </location>
</feature>
<dbReference type="OrthoDB" id="441112at2759"/>
<gene>
    <name evidence="2" type="ORF">AK812_SmicGene13712</name>
</gene>
<dbReference type="Proteomes" id="UP000186817">
    <property type="component" value="Unassembled WGS sequence"/>
</dbReference>
<feature type="region of interest" description="Disordered" evidence="1">
    <location>
        <begin position="656"/>
        <end position="727"/>
    </location>
</feature>
<evidence type="ECO:0000313" key="2">
    <source>
        <dbReference type="EMBL" id="OLQ03362.1"/>
    </source>
</evidence>
<feature type="compositionally biased region" description="Acidic residues" evidence="1">
    <location>
        <begin position="690"/>
        <end position="727"/>
    </location>
</feature>
<sequence length="727" mass="76389">MGKGSAKGKKGGAASCPGSPKCVSEEVQPRHYVYVGKVPASSVDPTGATGKGKHAKGSKGASKGDAEKGKGKSSGKATDKGKGYNGGKPSGSSPPSGKGHGDPNFETPTPKRRNAECLASGTPPTRPDPNQSPTHAENDPKPTKGASQKGVAAQGGKGNKGGEEQAQAAKGVKGAAVDGGAKNALDPKGKGQKGTTKGAAHHSDGNGSNGGYGSMASKGKGKTKGPGVDQNAGTKGAADPSIKGTRKGAVDGGTKGAVDEGVKGGLDHKGKGKKGTAKGADQSGGKGSKGADAVDASRDTSVDHGAMDQMSGKDKKGDQAGKGEKGDQSGKGKTKCDQSGKGKTKCDQSGKTKCDQAGKGKTKCDQSGKGKTKCDQAKGKKGATDQDGHQKDVGKRVAAESGDEYDRRVWRRVSFGAGAIQMQPLATRVDAQRIPDEAYGKGSWPNGFEFLKAFLLDRENLSSIKVEPYYEELSETQEKETYTELPLCLIKEKYEHLPGGQTGKRHPQSDSDNMMIYKVFDSVKTSSASINRCGNRTSAAMSPSNNKAERHAIAEVLEAKAASMMKPTTGKGLSSKGKGKGKAKGKGKKDRLDRIRFAIFVIKLCTSPPASVAVVLQTRMQQMVFDKKPLDECLESMQMYKSQLQDYQNQVNDAEGIWQGQERRKASAKRKLEKAEEKKKKEAAQAAASDDLEQDDDEEMEEEEEEEEEAEAWPDADAEDNWDEDEQ</sequence>